<dbReference type="FunFam" id="2.30.42.10:FF:000060">
    <property type="entry name" value="Connector enhancer of kinase suppressor of Ras 2"/>
    <property type="match status" value="1"/>
</dbReference>
<dbReference type="Pfam" id="PF06663">
    <property type="entry name" value="CNK2_3_dom"/>
    <property type="match status" value="1"/>
</dbReference>
<dbReference type="SMART" id="SM00228">
    <property type="entry name" value="PDZ"/>
    <property type="match status" value="1"/>
</dbReference>
<dbReference type="GO" id="GO:0016020">
    <property type="term" value="C:membrane"/>
    <property type="evidence" value="ECO:0007669"/>
    <property type="project" value="InterPro"/>
</dbReference>
<dbReference type="Pfam" id="PF10534">
    <property type="entry name" value="CRIC_ras_sig"/>
    <property type="match status" value="1"/>
</dbReference>
<dbReference type="PROSITE" id="PS51290">
    <property type="entry name" value="CRIC"/>
    <property type="match status" value="1"/>
</dbReference>
<dbReference type="Pfam" id="PF00595">
    <property type="entry name" value="PDZ"/>
    <property type="match status" value="1"/>
</dbReference>
<proteinExistence type="inferred from homology"/>
<dbReference type="SUPFAM" id="SSF47769">
    <property type="entry name" value="SAM/Pointed domain"/>
    <property type="match status" value="1"/>
</dbReference>
<dbReference type="PANTHER" id="PTHR12844">
    <property type="entry name" value="CONNECTOR ENCHANCER OF KINASE SUPPRESSOR OF RAS"/>
    <property type="match status" value="1"/>
</dbReference>
<feature type="domain" description="SAM" evidence="3">
    <location>
        <begin position="7"/>
        <end position="70"/>
    </location>
</feature>
<dbReference type="PROSITE" id="PS50105">
    <property type="entry name" value="SAM_DOMAIN"/>
    <property type="match status" value="1"/>
</dbReference>
<evidence type="ECO:0000259" key="5">
    <source>
        <dbReference type="PROSITE" id="PS51290"/>
    </source>
</evidence>
<keyword evidence="7" id="KW-1185">Reference proteome</keyword>
<dbReference type="CDD" id="cd06748">
    <property type="entry name" value="PDZ_CNK1_2_3-like"/>
    <property type="match status" value="1"/>
</dbReference>
<protein>
    <submittedName>
        <fullName evidence="6">Uncharacterized protein</fullName>
    </submittedName>
</protein>
<evidence type="ECO:0000313" key="6">
    <source>
        <dbReference type="Ensembl" id="ENSMMOP00000020940.1"/>
    </source>
</evidence>
<evidence type="ECO:0000256" key="2">
    <source>
        <dbReference type="SAM" id="MobiDB-lite"/>
    </source>
</evidence>
<evidence type="ECO:0000256" key="1">
    <source>
        <dbReference type="ARBA" id="ARBA00009498"/>
    </source>
</evidence>
<dbReference type="InterPro" id="IPR036034">
    <property type="entry name" value="PDZ_sf"/>
</dbReference>
<evidence type="ECO:0000259" key="4">
    <source>
        <dbReference type="PROSITE" id="PS50106"/>
    </source>
</evidence>
<feature type="domain" description="PDZ" evidence="4">
    <location>
        <begin position="209"/>
        <end position="291"/>
    </location>
</feature>
<dbReference type="Pfam" id="PF00536">
    <property type="entry name" value="SAM_1"/>
    <property type="match status" value="1"/>
</dbReference>
<dbReference type="InterPro" id="IPR013761">
    <property type="entry name" value="SAM/pointed_sf"/>
</dbReference>
<evidence type="ECO:0000313" key="7">
    <source>
        <dbReference type="Proteomes" id="UP000261620"/>
    </source>
</evidence>
<dbReference type="GO" id="GO:0005737">
    <property type="term" value="C:cytoplasm"/>
    <property type="evidence" value="ECO:0007669"/>
    <property type="project" value="InterPro"/>
</dbReference>
<comment type="similarity">
    <text evidence="1">Belongs to the CNKSR family.</text>
</comment>
<sequence>EFGPEPSTLSRLTDWGLDDSLQQYIPSFQQQRVDGEKLLRMSHQELLSLGVMRVGHQELVLEAVDLLCALNYGVESDNLKTLVGKMRAAHHSLSSAVLQRRKNPAYHSKISHQPSNEFLTAVVELIAAAKSLLAWLDRTPLTSANDFTSTKGRIIQLCLDLTSTVQKDCTVYEIEEKILEVSRSLNAICQKTVQATSDPSGSELACLEEVHITDVKPEEGLGIYIKSTYDGLHVITGTTENSPADKTQRIHAGDEVVQVNRQTVVGWQLKHLVEKLRAESGGVVMVVKKRPSGSFAPAPLKNLRWRPPRVQVSCTELIISNGSTSSSCTVGKRSKPRPVSMPVESFSKGSDPSLRPGAQGRKGREVLHRYRSNEGISTITEEEPCFPLPYRGHPLIRGVDHIRGSQCFINADLHTSATMPYQEAANKKPAAPPPLTAVAKQSTSLLGGWLARLRLLSH</sequence>
<dbReference type="InterPro" id="IPR001660">
    <property type="entry name" value="SAM"/>
</dbReference>
<reference evidence="6" key="2">
    <citation type="submission" date="2025-09" db="UniProtKB">
        <authorList>
            <consortium name="Ensembl"/>
        </authorList>
    </citation>
    <scope>IDENTIFICATION</scope>
</reference>
<dbReference type="Ensembl" id="ENSMMOT00000021289.1">
    <property type="protein sequence ID" value="ENSMMOP00000020940.1"/>
    <property type="gene ID" value="ENSMMOG00000015911.1"/>
</dbReference>
<dbReference type="InterPro" id="IPR010599">
    <property type="entry name" value="CNK2/3_dom"/>
</dbReference>
<name>A0A3Q3WZ79_MOLML</name>
<dbReference type="InterPro" id="IPR001478">
    <property type="entry name" value="PDZ"/>
</dbReference>
<dbReference type="AlphaFoldDB" id="A0A3Q3WZ79"/>
<dbReference type="Proteomes" id="UP000261620">
    <property type="component" value="Unplaced"/>
</dbReference>
<reference evidence="6" key="1">
    <citation type="submission" date="2025-08" db="UniProtKB">
        <authorList>
            <consortium name="Ensembl"/>
        </authorList>
    </citation>
    <scope>IDENTIFICATION</scope>
</reference>
<dbReference type="SMART" id="SM00454">
    <property type="entry name" value="SAM"/>
    <property type="match status" value="1"/>
</dbReference>
<dbReference type="SUPFAM" id="SSF50156">
    <property type="entry name" value="PDZ domain-like"/>
    <property type="match status" value="1"/>
</dbReference>
<dbReference type="OMA" id="HSKNSHQ"/>
<accession>A0A3Q3WZ79</accession>
<dbReference type="PANTHER" id="PTHR12844:SF17">
    <property type="entry name" value="CONNECTOR ENHANCER OF KINASE SUPPRESSOR OF RAS 3"/>
    <property type="match status" value="1"/>
</dbReference>
<dbReference type="InterPro" id="IPR051566">
    <property type="entry name" value="CNKSR"/>
</dbReference>
<dbReference type="InterPro" id="IPR017874">
    <property type="entry name" value="CRIC_domain"/>
</dbReference>
<organism evidence="6 7">
    <name type="scientific">Mola mola</name>
    <name type="common">Ocean sunfish</name>
    <name type="synonym">Tetraodon mola</name>
    <dbReference type="NCBI Taxonomy" id="94237"/>
    <lineage>
        <taxon>Eukaryota</taxon>
        <taxon>Metazoa</taxon>
        <taxon>Chordata</taxon>
        <taxon>Craniata</taxon>
        <taxon>Vertebrata</taxon>
        <taxon>Euteleostomi</taxon>
        <taxon>Actinopterygii</taxon>
        <taxon>Neopterygii</taxon>
        <taxon>Teleostei</taxon>
        <taxon>Neoteleostei</taxon>
        <taxon>Acanthomorphata</taxon>
        <taxon>Eupercaria</taxon>
        <taxon>Tetraodontiformes</taxon>
        <taxon>Molidae</taxon>
        <taxon>Mola</taxon>
    </lineage>
</organism>
<dbReference type="PROSITE" id="PS50106">
    <property type="entry name" value="PDZ"/>
    <property type="match status" value="1"/>
</dbReference>
<dbReference type="Gene3D" id="2.30.42.10">
    <property type="match status" value="1"/>
</dbReference>
<feature type="region of interest" description="Disordered" evidence="2">
    <location>
        <begin position="325"/>
        <end position="362"/>
    </location>
</feature>
<dbReference type="STRING" id="94237.ENSMMOP00000020940"/>
<dbReference type="Gene3D" id="1.10.150.50">
    <property type="entry name" value="Transcription Factor, Ets-1"/>
    <property type="match status" value="1"/>
</dbReference>
<feature type="domain" description="CRIC" evidence="5">
    <location>
        <begin position="78"/>
        <end position="172"/>
    </location>
</feature>
<evidence type="ECO:0000259" key="3">
    <source>
        <dbReference type="PROSITE" id="PS50105"/>
    </source>
</evidence>
<dbReference type="GO" id="GO:0009966">
    <property type="term" value="P:regulation of signal transduction"/>
    <property type="evidence" value="ECO:0007669"/>
    <property type="project" value="InterPro"/>
</dbReference>